<dbReference type="AlphaFoldDB" id="A0A9W6GUD0"/>
<keyword evidence="2" id="KW-1185">Reference proteome</keyword>
<dbReference type="Proteomes" id="UP001144323">
    <property type="component" value="Unassembled WGS sequence"/>
</dbReference>
<organism evidence="1 2">
    <name type="scientific">Methylocystis echinoides</name>
    <dbReference type="NCBI Taxonomy" id="29468"/>
    <lineage>
        <taxon>Bacteria</taxon>
        <taxon>Pseudomonadati</taxon>
        <taxon>Pseudomonadota</taxon>
        <taxon>Alphaproteobacteria</taxon>
        <taxon>Hyphomicrobiales</taxon>
        <taxon>Methylocystaceae</taxon>
        <taxon>Methylocystis</taxon>
    </lineage>
</organism>
<gene>
    <name evidence="1" type="ORF">LMG27198_20410</name>
</gene>
<evidence type="ECO:0000313" key="2">
    <source>
        <dbReference type="Proteomes" id="UP001144323"/>
    </source>
</evidence>
<comment type="caution">
    <text evidence="1">The sequence shown here is derived from an EMBL/GenBank/DDBJ whole genome shotgun (WGS) entry which is preliminary data.</text>
</comment>
<reference evidence="1" key="1">
    <citation type="journal article" date="2023" name="Int. J. Syst. Evol. Microbiol.">
        <title>Methylocystis iwaonis sp. nov., a type II methane-oxidizing bacterium from surface soil of a rice paddy field in Japan, and emended description of the genus Methylocystis (ex Whittenbury et al. 1970) Bowman et al. 1993.</title>
        <authorList>
            <person name="Kaise H."/>
            <person name="Sawadogo J.B."/>
            <person name="Alam M.S."/>
            <person name="Ueno C."/>
            <person name="Dianou D."/>
            <person name="Shinjo R."/>
            <person name="Asakawa S."/>
        </authorList>
    </citation>
    <scope>NUCLEOTIDE SEQUENCE</scope>
    <source>
        <strain evidence="1">LMG27198</strain>
    </source>
</reference>
<sequence>MTASLTAVSTAKTEPKASVVSASRRRVFALASKGRYRRPEVATFPIDGMKISGPVTMAGNTGG</sequence>
<evidence type="ECO:0000313" key="1">
    <source>
        <dbReference type="EMBL" id="GLI93049.1"/>
    </source>
</evidence>
<accession>A0A9W6GUD0</accession>
<name>A0A9W6GUD0_9HYPH</name>
<dbReference type="RefSeq" id="WP_281802633.1">
    <property type="nucleotide sequence ID" value="NZ_BSEC01000001.1"/>
</dbReference>
<proteinExistence type="predicted"/>
<dbReference type="EMBL" id="BSEC01000001">
    <property type="protein sequence ID" value="GLI93049.1"/>
    <property type="molecule type" value="Genomic_DNA"/>
</dbReference>
<protein>
    <submittedName>
        <fullName evidence="1">Uncharacterized protein</fullName>
    </submittedName>
</protein>